<organism evidence="5 6">
    <name type="scientific">Flemingia macrophylla</name>
    <dbReference type="NCBI Taxonomy" id="520843"/>
    <lineage>
        <taxon>Eukaryota</taxon>
        <taxon>Viridiplantae</taxon>
        <taxon>Streptophyta</taxon>
        <taxon>Embryophyta</taxon>
        <taxon>Tracheophyta</taxon>
        <taxon>Spermatophyta</taxon>
        <taxon>Magnoliopsida</taxon>
        <taxon>eudicotyledons</taxon>
        <taxon>Gunneridae</taxon>
        <taxon>Pentapetalae</taxon>
        <taxon>rosids</taxon>
        <taxon>fabids</taxon>
        <taxon>Fabales</taxon>
        <taxon>Fabaceae</taxon>
        <taxon>Papilionoideae</taxon>
        <taxon>50 kb inversion clade</taxon>
        <taxon>NPAAA clade</taxon>
        <taxon>indigoferoid/millettioid clade</taxon>
        <taxon>Phaseoleae</taxon>
        <taxon>Flemingia</taxon>
    </lineage>
</organism>
<dbReference type="InterPro" id="IPR001509">
    <property type="entry name" value="Epimerase_deHydtase"/>
</dbReference>
<feature type="domain" description="NAD-dependent epimerase/dehydratase" evidence="4">
    <location>
        <begin position="18"/>
        <end position="271"/>
    </location>
</feature>
<keyword evidence="1" id="KW-0521">NADP</keyword>
<dbReference type="Proteomes" id="UP001603857">
    <property type="component" value="Unassembled WGS sequence"/>
</dbReference>
<gene>
    <name evidence="5" type="ORF">Fmac_019136</name>
</gene>
<evidence type="ECO:0000256" key="3">
    <source>
        <dbReference type="ARBA" id="ARBA00023445"/>
    </source>
</evidence>
<dbReference type="AlphaFoldDB" id="A0ABD1M734"/>
<dbReference type="EMBL" id="JBGMDY010000006">
    <property type="protein sequence ID" value="KAL2331555.1"/>
    <property type="molecule type" value="Genomic_DNA"/>
</dbReference>
<dbReference type="SUPFAM" id="SSF51735">
    <property type="entry name" value="NAD(P)-binding Rossmann-fold domains"/>
    <property type="match status" value="1"/>
</dbReference>
<dbReference type="FunFam" id="3.40.50.720:FF:000085">
    <property type="entry name" value="Dihydroflavonol reductase"/>
    <property type="match status" value="1"/>
</dbReference>
<keyword evidence="6" id="KW-1185">Reference proteome</keyword>
<dbReference type="PANTHER" id="PTHR10366">
    <property type="entry name" value="NAD DEPENDENT EPIMERASE/DEHYDRATASE"/>
    <property type="match status" value="1"/>
</dbReference>
<keyword evidence="2" id="KW-0560">Oxidoreductase</keyword>
<dbReference type="CDD" id="cd08958">
    <property type="entry name" value="FR_SDR_e"/>
    <property type="match status" value="1"/>
</dbReference>
<reference evidence="5 6" key="1">
    <citation type="submission" date="2024-08" db="EMBL/GenBank/DDBJ databases">
        <title>Insights into the chromosomal genome structure of Flemingia macrophylla.</title>
        <authorList>
            <person name="Ding Y."/>
            <person name="Zhao Y."/>
            <person name="Bi W."/>
            <person name="Wu M."/>
            <person name="Zhao G."/>
            <person name="Gong Y."/>
            <person name="Li W."/>
            <person name="Zhang P."/>
        </authorList>
    </citation>
    <scope>NUCLEOTIDE SEQUENCE [LARGE SCALE GENOMIC DNA]</scope>
    <source>
        <strain evidence="5">DYQJB</strain>
        <tissue evidence="5">Leaf</tissue>
    </source>
</reference>
<comment type="similarity">
    <text evidence="3">Belongs to the NAD(P)-dependent epimerase/dehydratase family. Dihydroflavonol-4-reductase subfamily.</text>
</comment>
<accession>A0ABD1M734</accession>
<evidence type="ECO:0000259" key="4">
    <source>
        <dbReference type="Pfam" id="PF01370"/>
    </source>
</evidence>
<evidence type="ECO:0000256" key="2">
    <source>
        <dbReference type="ARBA" id="ARBA00023002"/>
    </source>
</evidence>
<dbReference type="InterPro" id="IPR050425">
    <property type="entry name" value="NAD(P)_dehydrat-like"/>
</dbReference>
<sequence>MEETLNKGQISSTPATYCVTGGTGYLGSWLVKILLERGYTVHATVRDPEKSHQFLSWWNGGDRLKIFKADLNEEGSFDEAVKGCDGVFHVAASKEYRVDVTENVETYVQANIVDPAIKGTINLLKSCLKSNSVKRVVYTSTMSTMTAKDSNGNWKPVVDESCQIQTEHVFKTQALGWVYSVAKHLTEQAAVKFAKENGIDLVSVVTTAVAGKFFTANNVPPSVKVLLSPITGETEFLKLLSAVSERVGSISAVHIEDICSAHIFLMEHSKAEGRYICSSQCFPISLLADLLAKEYSSSNKKT</sequence>
<dbReference type="GO" id="GO:0016491">
    <property type="term" value="F:oxidoreductase activity"/>
    <property type="evidence" value="ECO:0007669"/>
    <property type="project" value="UniProtKB-KW"/>
</dbReference>
<dbReference type="PANTHER" id="PTHR10366:SF628">
    <property type="entry name" value="NAD(P)-BINDING ROSSMANN-FOLD SUPERFAMILY PROTEIN"/>
    <property type="match status" value="1"/>
</dbReference>
<dbReference type="Pfam" id="PF01370">
    <property type="entry name" value="Epimerase"/>
    <property type="match status" value="1"/>
</dbReference>
<comment type="caution">
    <text evidence="5">The sequence shown here is derived from an EMBL/GenBank/DDBJ whole genome shotgun (WGS) entry which is preliminary data.</text>
</comment>
<proteinExistence type="inferred from homology"/>
<protein>
    <recommendedName>
        <fullName evidence="4">NAD-dependent epimerase/dehydratase domain-containing protein</fullName>
    </recommendedName>
</protein>
<evidence type="ECO:0000313" key="6">
    <source>
        <dbReference type="Proteomes" id="UP001603857"/>
    </source>
</evidence>
<name>A0ABD1M734_9FABA</name>
<dbReference type="Gene3D" id="3.40.50.720">
    <property type="entry name" value="NAD(P)-binding Rossmann-like Domain"/>
    <property type="match status" value="1"/>
</dbReference>
<evidence type="ECO:0000256" key="1">
    <source>
        <dbReference type="ARBA" id="ARBA00022857"/>
    </source>
</evidence>
<dbReference type="InterPro" id="IPR036291">
    <property type="entry name" value="NAD(P)-bd_dom_sf"/>
</dbReference>
<evidence type="ECO:0000313" key="5">
    <source>
        <dbReference type="EMBL" id="KAL2331555.1"/>
    </source>
</evidence>